<protein>
    <recommendedName>
        <fullName evidence="2">non-specific serine/threonine protein kinase</fullName>
        <ecNumber evidence="2">2.7.11.1</ecNumber>
    </recommendedName>
</protein>
<dbReference type="SMART" id="SM00108">
    <property type="entry name" value="B_lectin"/>
    <property type="match status" value="2"/>
</dbReference>
<dbReference type="InterPro" id="IPR001480">
    <property type="entry name" value="Bulb-type_lectin_dom"/>
</dbReference>
<evidence type="ECO:0000256" key="3">
    <source>
        <dbReference type="ARBA" id="ARBA00022527"/>
    </source>
</evidence>
<dbReference type="InterPro" id="IPR000858">
    <property type="entry name" value="S_locus_glycoprot_dom"/>
</dbReference>
<evidence type="ECO:0000256" key="11">
    <source>
        <dbReference type="ARBA" id="ARBA00022989"/>
    </source>
</evidence>
<evidence type="ECO:0000256" key="13">
    <source>
        <dbReference type="ARBA" id="ARBA00023157"/>
    </source>
</evidence>
<evidence type="ECO:0000259" key="22">
    <source>
        <dbReference type="PROSITE" id="PS50927"/>
    </source>
</evidence>
<keyword evidence="9" id="KW-0418">Kinase</keyword>
<accession>A0A6N2MSI0</accession>
<reference evidence="24" key="1">
    <citation type="submission" date="2019-03" db="EMBL/GenBank/DDBJ databases">
        <authorList>
            <person name="Mank J."/>
            <person name="Almeida P."/>
        </authorList>
    </citation>
    <scope>NUCLEOTIDE SEQUENCE</scope>
    <source>
        <strain evidence="24">78183</strain>
    </source>
</reference>
<keyword evidence="11 20" id="KW-1133">Transmembrane helix</keyword>
<feature type="region of interest" description="Disordered" evidence="19">
    <location>
        <begin position="1518"/>
        <end position="1549"/>
    </location>
</feature>
<comment type="catalytic activity">
    <reaction evidence="17">
        <text>L-seryl-[protein] + ATP = O-phospho-L-seryl-[protein] + ADP + H(+)</text>
        <dbReference type="Rhea" id="RHEA:17989"/>
        <dbReference type="Rhea" id="RHEA-COMP:9863"/>
        <dbReference type="Rhea" id="RHEA-COMP:11604"/>
        <dbReference type="ChEBI" id="CHEBI:15378"/>
        <dbReference type="ChEBI" id="CHEBI:29999"/>
        <dbReference type="ChEBI" id="CHEBI:30616"/>
        <dbReference type="ChEBI" id="CHEBI:83421"/>
        <dbReference type="ChEBI" id="CHEBI:456216"/>
        <dbReference type="EC" id="2.7.11.1"/>
    </reaction>
</comment>
<dbReference type="InterPro" id="IPR017441">
    <property type="entry name" value="Protein_kinase_ATP_BS"/>
</dbReference>
<evidence type="ECO:0000256" key="6">
    <source>
        <dbReference type="ARBA" id="ARBA00022692"/>
    </source>
</evidence>
<evidence type="ECO:0000259" key="21">
    <source>
        <dbReference type="PROSITE" id="PS50011"/>
    </source>
</evidence>
<feature type="domain" description="Apple" evidence="23">
    <location>
        <begin position="1071"/>
        <end position="1153"/>
    </location>
</feature>
<feature type="domain" description="Protein kinase" evidence="21">
    <location>
        <begin position="479"/>
        <end position="783"/>
    </location>
</feature>
<dbReference type="FunFam" id="1.10.510.10:FF:000060">
    <property type="entry name" value="G-type lectin S-receptor-like serine/threonine-protein kinase"/>
    <property type="match status" value="2"/>
</dbReference>
<name>A0A6N2MSI0_SALVM</name>
<dbReference type="PROSITE" id="PS00107">
    <property type="entry name" value="PROTEIN_KINASE_ATP"/>
    <property type="match status" value="1"/>
</dbReference>
<gene>
    <name evidence="24" type="ORF">SVIM_LOCUS360494</name>
</gene>
<evidence type="ECO:0000313" key="24">
    <source>
        <dbReference type="EMBL" id="VFU52504.1"/>
    </source>
</evidence>
<dbReference type="PANTHER" id="PTHR32444">
    <property type="entry name" value="BULB-TYPE LECTIN DOMAIN-CONTAINING PROTEIN"/>
    <property type="match status" value="1"/>
</dbReference>
<feature type="domain" description="Apple" evidence="23">
    <location>
        <begin position="369"/>
        <end position="451"/>
    </location>
</feature>
<dbReference type="InterPro" id="IPR008271">
    <property type="entry name" value="Ser/Thr_kinase_AS"/>
</dbReference>
<dbReference type="PROSITE" id="PS50927">
    <property type="entry name" value="BULB_LECTIN"/>
    <property type="match status" value="2"/>
</dbReference>
<feature type="compositionally biased region" description="Polar residues" evidence="19">
    <location>
        <begin position="1533"/>
        <end position="1549"/>
    </location>
</feature>
<dbReference type="FunFam" id="3.50.4.10:FF:000002">
    <property type="entry name" value="G-type lectin S-receptor-like serine/threonine-protein kinase"/>
    <property type="match status" value="1"/>
</dbReference>
<dbReference type="Pfam" id="PF01453">
    <property type="entry name" value="B_lectin"/>
    <property type="match status" value="2"/>
</dbReference>
<keyword evidence="3" id="KW-0723">Serine/threonine-protein kinase</keyword>
<dbReference type="Pfam" id="PF08276">
    <property type="entry name" value="PAN_2"/>
    <property type="match status" value="2"/>
</dbReference>
<keyword evidence="13" id="KW-1015">Disulfide bond</keyword>
<dbReference type="Pfam" id="PF11883">
    <property type="entry name" value="DUF3403"/>
    <property type="match status" value="1"/>
</dbReference>
<evidence type="ECO:0000256" key="1">
    <source>
        <dbReference type="ARBA" id="ARBA00004167"/>
    </source>
</evidence>
<dbReference type="PROSITE" id="PS00108">
    <property type="entry name" value="PROTEIN_KINASE_ST"/>
    <property type="match status" value="2"/>
</dbReference>
<feature type="transmembrane region" description="Helical" evidence="20">
    <location>
        <begin position="1175"/>
        <end position="1194"/>
    </location>
</feature>
<keyword evidence="6 20" id="KW-0812">Transmembrane</keyword>
<dbReference type="InterPro" id="IPR021820">
    <property type="entry name" value="S-locus_recpt_kinase_C"/>
</dbReference>
<dbReference type="PROSITE" id="PS50011">
    <property type="entry name" value="PROTEIN_KINASE_DOM"/>
    <property type="match status" value="2"/>
</dbReference>
<evidence type="ECO:0000256" key="8">
    <source>
        <dbReference type="ARBA" id="ARBA00022741"/>
    </source>
</evidence>
<dbReference type="FunFam" id="3.30.200.20:FF:000195">
    <property type="entry name" value="G-type lectin S-receptor-like serine/threonine-protein kinase"/>
    <property type="match status" value="1"/>
</dbReference>
<dbReference type="SMART" id="SM00220">
    <property type="entry name" value="S_TKc"/>
    <property type="match status" value="2"/>
</dbReference>
<dbReference type="Gene3D" id="2.90.10.10">
    <property type="entry name" value="Bulb-type lectin domain"/>
    <property type="match status" value="2"/>
</dbReference>
<feature type="domain" description="Protein kinase" evidence="21">
    <location>
        <begin position="1239"/>
        <end position="1516"/>
    </location>
</feature>
<evidence type="ECO:0000256" key="4">
    <source>
        <dbReference type="ARBA" id="ARBA00022553"/>
    </source>
</evidence>
<evidence type="ECO:0000256" key="7">
    <source>
        <dbReference type="ARBA" id="ARBA00022729"/>
    </source>
</evidence>
<dbReference type="InterPro" id="IPR036426">
    <property type="entry name" value="Bulb-type_lectin_dom_sf"/>
</dbReference>
<evidence type="ECO:0000256" key="5">
    <source>
        <dbReference type="ARBA" id="ARBA00022679"/>
    </source>
</evidence>
<dbReference type="SUPFAM" id="SSF51110">
    <property type="entry name" value="alpha-D-mannose-specific plant lectins"/>
    <property type="match status" value="2"/>
</dbReference>
<dbReference type="Gene3D" id="3.30.200.20">
    <property type="entry name" value="Phosphorylase Kinase, domain 1"/>
    <property type="match status" value="2"/>
</dbReference>
<proteinExistence type="predicted"/>
<comment type="subcellular location">
    <subcellularLocation>
        <location evidence="1">Membrane</location>
        <topology evidence="1">Single-pass membrane protein</topology>
    </subcellularLocation>
</comment>
<keyword evidence="5" id="KW-0808">Transferase</keyword>
<dbReference type="GO" id="GO:0005524">
    <property type="term" value="F:ATP binding"/>
    <property type="evidence" value="ECO:0007669"/>
    <property type="project" value="UniProtKB-UniRule"/>
</dbReference>
<dbReference type="EC" id="2.7.11.1" evidence="2"/>
<dbReference type="PANTHER" id="PTHR32444:SF183">
    <property type="entry name" value="APPLE DOMAIN-CONTAINING PROTEIN"/>
    <property type="match status" value="1"/>
</dbReference>
<evidence type="ECO:0000259" key="23">
    <source>
        <dbReference type="PROSITE" id="PS50948"/>
    </source>
</evidence>
<keyword evidence="15" id="KW-0325">Glycoprotein</keyword>
<dbReference type="CDD" id="cd00028">
    <property type="entry name" value="B_lectin"/>
    <property type="match status" value="2"/>
</dbReference>
<dbReference type="InterPro" id="IPR001245">
    <property type="entry name" value="Ser-Thr/Tyr_kinase_cat_dom"/>
</dbReference>
<evidence type="ECO:0000256" key="19">
    <source>
        <dbReference type="SAM" id="MobiDB-lite"/>
    </source>
</evidence>
<dbReference type="GO" id="GO:0016020">
    <property type="term" value="C:membrane"/>
    <property type="evidence" value="ECO:0007669"/>
    <property type="project" value="UniProtKB-SubCell"/>
</dbReference>
<feature type="domain" description="Bulb-type lectin" evidence="22">
    <location>
        <begin position="56"/>
        <end position="177"/>
    </location>
</feature>
<feature type="transmembrane region" description="Helical" evidence="20">
    <location>
        <begin position="471"/>
        <end position="493"/>
    </location>
</feature>
<evidence type="ECO:0000256" key="18">
    <source>
        <dbReference type="PROSITE-ProRule" id="PRU10141"/>
    </source>
</evidence>
<evidence type="ECO:0000256" key="9">
    <source>
        <dbReference type="ARBA" id="ARBA00022777"/>
    </source>
</evidence>
<dbReference type="GO" id="GO:0048544">
    <property type="term" value="P:recognition of pollen"/>
    <property type="evidence" value="ECO:0007669"/>
    <property type="project" value="InterPro"/>
</dbReference>
<comment type="catalytic activity">
    <reaction evidence="16">
        <text>L-threonyl-[protein] + ATP = O-phospho-L-threonyl-[protein] + ADP + H(+)</text>
        <dbReference type="Rhea" id="RHEA:46608"/>
        <dbReference type="Rhea" id="RHEA-COMP:11060"/>
        <dbReference type="Rhea" id="RHEA-COMP:11605"/>
        <dbReference type="ChEBI" id="CHEBI:15378"/>
        <dbReference type="ChEBI" id="CHEBI:30013"/>
        <dbReference type="ChEBI" id="CHEBI:30616"/>
        <dbReference type="ChEBI" id="CHEBI:61977"/>
        <dbReference type="ChEBI" id="CHEBI:456216"/>
        <dbReference type="EC" id="2.7.11.1"/>
    </reaction>
</comment>
<dbReference type="Pfam" id="PF07714">
    <property type="entry name" value="PK_Tyr_Ser-Thr"/>
    <property type="match status" value="2"/>
</dbReference>
<dbReference type="InterPro" id="IPR011009">
    <property type="entry name" value="Kinase-like_dom_sf"/>
</dbReference>
<organism evidence="24">
    <name type="scientific">Salix viminalis</name>
    <name type="common">Common osier</name>
    <name type="synonym">Basket willow</name>
    <dbReference type="NCBI Taxonomy" id="40686"/>
    <lineage>
        <taxon>Eukaryota</taxon>
        <taxon>Viridiplantae</taxon>
        <taxon>Streptophyta</taxon>
        <taxon>Embryophyta</taxon>
        <taxon>Tracheophyta</taxon>
        <taxon>Spermatophyta</taxon>
        <taxon>Magnoliopsida</taxon>
        <taxon>eudicotyledons</taxon>
        <taxon>Gunneridae</taxon>
        <taxon>Pentapetalae</taxon>
        <taxon>rosids</taxon>
        <taxon>fabids</taxon>
        <taxon>Malpighiales</taxon>
        <taxon>Salicaceae</taxon>
        <taxon>Saliceae</taxon>
        <taxon>Salix</taxon>
    </lineage>
</organism>
<keyword evidence="10 18" id="KW-0067">ATP-binding</keyword>
<dbReference type="FunFam" id="2.90.10.10:FF:000004">
    <property type="entry name" value="G-type lectin S-receptor-like serine/threonine-protein kinase"/>
    <property type="match status" value="2"/>
</dbReference>
<keyword evidence="12 20" id="KW-0472">Membrane</keyword>
<dbReference type="SUPFAM" id="SSF56112">
    <property type="entry name" value="Protein kinase-like (PK-like)"/>
    <property type="match status" value="2"/>
</dbReference>
<sequence length="1549" mass="174445">MEVMSTDSVLITHLMPLLGFQSEKLLLKTEMKSLIGLTILLFFSSFTSSFTKSLAADTIAANQNITDGTTIVSSGGNYEMGFFSPGNSTRRYLGIWYNKISKGRVVWVANRETPIADKSGVFKVDERGILMLYNQNSSVIWSSNSSGQARNPVAQLLGIGNLVVRNLDDLSQENFLWQSFHHPGNTFLPGMKVGRIAPGLDVTISSWRSVDDPSPGNYIFEVDPKRLELVVNHNSDLRSRSGPWNGIGFSGLPYLKPDPIYNYTFVFNDEVAYFTYDLYNISVITTLVLYEDGIMNRLTWIERTNSWIVYASAPADNCDNYNLCGAYGRCNIGTSPACSCLNRFVPKNQEQWQRADWSSGCIRRTPLDCKVGDGFIKYSNVKLPQGNNWMVNASMTTEECKAECLKNCSCMAYAISDLRGKGSGCFLWFDQNLIDIRQYTVDGQDLYIRMAASEAAAANQEQGGPKGNKKVGVIVGSILASMFVICMGIYLFIRKKKKKQKRYATSHGRSKIAVKRLSKESRQGLDEFMNEVKCIAQLQHRNLVKLLGYCIQRDEKILIYEYMPQKSLDFYINDKEHRKLLDWPKRFHIINGVSRGLLYLHQDSRLRIIHRDLKPSNILLDDEMNPKISDFGMARSFGGNETGANTKRVVGTYGYMSPEYAIDGLFSIKSDVFSFGVLVLEIVMETCDLTEVMRSIHVGLLCVQHSPEDRPSMSAVVLMLSGEGTLPQPKEPGFFTERKLIDASSSSSKPESCSVNEVTITLIDPRDGDSIVSASGSFKLGFFSFGSSINRYLGISYNQISTPTVVWVANRETPLNDSSGVLRITSQGILILVDQRGSTIWSSNSSRSARNPIAQLLDSGNLVVKEEGDGKLENSLWQSFDYPGDTFLPEMKLGRNKVTGLDRYISSWKSADDPSTGNYSFRLDPAAYSELIMRDDSNERFRSGPWNGMRFSGTPQLKPNSIYTYRFVYDGDEEYYTYKLVNSSFLSRMVINQNGDIQRFTWIDRTQSWELYLSVQTDNCDRYALCGAYATCRINNSPVCGCLEGFVANVSKDWDTMDWSSGCVRKTPLNCSGDGFRKFSGLKFPETRKSWFNRTMSLDECRSTCLKNCSCTAYANLDISIDGGSGCLLWFGDLVDMRQINENVQDIYIRMSASDLGNAASTEAKSKEKKRTWKIVISVLSIALFFSLALILLFRRKKRLKNRKNKDVRETSRSNKGKEEDLQLPLFDLSTMSRATNDFSQANILGEGGFGTVYQGKLNDGQEIAVKRLSKNSKQGLDEFKNEVMHIVKLQHRNLVKLLGCCIEGDETMLVYEFMPNRSLDFFIFDTTRDKVLDWPQRFHIINGIARGLLYLHQDSRLRIIHRDLKASNILLDYEMNPKISDFGLARSFGGNETEANTNMVVGTYGYIAPEYAIDGLYSVKSDVFSFGVMVLEIVSGKKNKGFCHPDHKQNLLGHAWRLFTEGRSSELIAESIVKPRNFYEVLRSMQIGLLCVQRSPRDRPSMSAVVMMLGSESELPRPKEPGFFTTRDVGRATSSSTRSKFSEMSSHI</sequence>
<dbReference type="Pfam" id="PF00954">
    <property type="entry name" value="S_locus_glycop"/>
    <property type="match status" value="2"/>
</dbReference>
<evidence type="ECO:0000256" key="16">
    <source>
        <dbReference type="ARBA" id="ARBA00047899"/>
    </source>
</evidence>
<dbReference type="Gene3D" id="1.10.510.10">
    <property type="entry name" value="Transferase(Phosphotransferase) domain 1"/>
    <property type="match status" value="2"/>
</dbReference>
<evidence type="ECO:0000256" key="2">
    <source>
        <dbReference type="ARBA" id="ARBA00012513"/>
    </source>
</evidence>
<dbReference type="PROSITE" id="PS50948">
    <property type="entry name" value="PAN"/>
    <property type="match status" value="2"/>
</dbReference>
<dbReference type="InterPro" id="IPR000719">
    <property type="entry name" value="Prot_kinase_dom"/>
</dbReference>
<keyword evidence="4" id="KW-0597">Phosphoprotein</keyword>
<feature type="binding site" evidence="18">
    <location>
        <position position="1267"/>
    </location>
    <ligand>
        <name>ATP</name>
        <dbReference type="ChEBI" id="CHEBI:30616"/>
    </ligand>
</feature>
<evidence type="ECO:0000256" key="10">
    <source>
        <dbReference type="ARBA" id="ARBA00022840"/>
    </source>
</evidence>
<evidence type="ECO:0000256" key="17">
    <source>
        <dbReference type="ARBA" id="ARBA00048679"/>
    </source>
</evidence>
<dbReference type="SMART" id="SM00473">
    <property type="entry name" value="PAN_AP"/>
    <property type="match status" value="2"/>
</dbReference>
<dbReference type="Gene3D" id="3.50.4.10">
    <property type="entry name" value="Hepatocyte Growth Factor"/>
    <property type="match status" value="2"/>
</dbReference>
<dbReference type="InterPro" id="IPR003609">
    <property type="entry name" value="Pan_app"/>
</dbReference>
<dbReference type="EMBL" id="CAADRP010001796">
    <property type="protein sequence ID" value="VFU52504.1"/>
    <property type="molecule type" value="Genomic_DNA"/>
</dbReference>
<evidence type="ECO:0000256" key="20">
    <source>
        <dbReference type="SAM" id="Phobius"/>
    </source>
</evidence>
<feature type="domain" description="Bulb-type lectin" evidence="22">
    <location>
        <begin position="756"/>
        <end position="877"/>
    </location>
</feature>
<dbReference type="CDD" id="cd01098">
    <property type="entry name" value="PAN_AP_plant"/>
    <property type="match status" value="2"/>
</dbReference>
<keyword evidence="14" id="KW-0675">Receptor</keyword>
<evidence type="ECO:0000256" key="15">
    <source>
        <dbReference type="ARBA" id="ARBA00023180"/>
    </source>
</evidence>
<keyword evidence="8 18" id="KW-0547">Nucleotide-binding</keyword>
<dbReference type="GO" id="GO:0004674">
    <property type="term" value="F:protein serine/threonine kinase activity"/>
    <property type="evidence" value="ECO:0007669"/>
    <property type="project" value="UniProtKB-KW"/>
</dbReference>
<evidence type="ECO:0000256" key="12">
    <source>
        <dbReference type="ARBA" id="ARBA00023136"/>
    </source>
</evidence>
<evidence type="ECO:0000256" key="14">
    <source>
        <dbReference type="ARBA" id="ARBA00023170"/>
    </source>
</evidence>
<keyword evidence="7" id="KW-0732">Signal</keyword>
<dbReference type="CDD" id="cd14066">
    <property type="entry name" value="STKc_IRAK"/>
    <property type="match status" value="1"/>
</dbReference>